<keyword evidence="3" id="KW-1185">Reference proteome</keyword>
<proteinExistence type="predicted"/>
<dbReference type="EMBL" id="CP073767">
    <property type="protein sequence ID" value="UWZ59216.1"/>
    <property type="molecule type" value="Genomic_DNA"/>
</dbReference>
<feature type="region of interest" description="Disordered" evidence="1">
    <location>
        <begin position="30"/>
        <end position="53"/>
    </location>
</feature>
<gene>
    <name evidence="2" type="ORF">Daura_25490</name>
</gene>
<protein>
    <submittedName>
        <fullName evidence="2">Uncharacterized protein</fullName>
    </submittedName>
</protein>
<evidence type="ECO:0000313" key="2">
    <source>
        <dbReference type="EMBL" id="UWZ59216.1"/>
    </source>
</evidence>
<evidence type="ECO:0000256" key="1">
    <source>
        <dbReference type="SAM" id="MobiDB-lite"/>
    </source>
</evidence>
<dbReference type="AlphaFoldDB" id="A0A9Q9MND5"/>
<sequence>MPAQQVEAQVPQVVLERGAVHRDVHVAAREGGGAAPVPGGPRLRRGAHDVVGQ</sequence>
<reference evidence="2" key="1">
    <citation type="submission" date="2021-04" db="EMBL/GenBank/DDBJ databases">
        <title>Dactylosporangium aurantiacum NRRL B-8018 full assembly.</title>
        <authorList>
            <person name="Hartkoorn R.C."/>
            <person name="Beaudoing E."/>
            <person name="Hot D."/>
        </authorList>
    </citation>
    <scope>NUCLEOTIDE SEQUENCE</scope>
    <source>
        <strain evidence="2">NRRL B-8018</strain>
    </source>
</reference>
<evidence type="ECO:0000313" key="3">
    <source>
        <dbReference type="Proteomes" id="UP001058003"/>
    </source>
</evidence>
<accession>A0A9Q9MND5</accession>
<dbReference type="Proteomes" id="UP001058003">
    <property type="component" value="Chromosome"/>
</dbReference>
<dbReference type="KEGG" id="daur:Daura_25490"/>
<organism evidence="2 3">
    <name type="scientific">Dactylosporangium aurantiacum</name>
    <dbReference type="NCBI Taxonomy" id="35754"/>
    <lineage>
        <taxon>Bacteria</taxon>
        <taxon>Bacillati</taxon>
        <taxon>Actinomycetota</taxon>
        <taxon>Actinomycetes</taxon>
        <taxon>Micromonosporales</taxon>
        <taxon>Micromonosporaceae</taxon>
        <taxon>Dactylosporangium</taxon>
    </lineage>
</organism>
<dbReference type="RefSeq" id="WP_156089854.1">
    <property type="nucleotide sequence ID" value="NZ_CP073767.1"/>
</dbReference>
<name>A0A9Q9MND5_9ACTN</name>